<protein>
    <recommendedName>
        <fullName evidence="3">Resolvase/invertase-type recombinase catalytic domain-containing protein</fullName>
    </recommendedName>
</protein>
<organism evidence="1 2">
    <name type="scientific">Thalassovita litoralis</name>
    <dbReference type="NCBI Taxonomy" id="1010611"/>
    <lineage>
        <taxon>Bacteria</taxon>
        <taxon>Pseudomonadati</taxon>
        <taxon>Pseudomonadota</taxon>
        <taxon>Alphaproteobacteria</taxon>
        <taxon>Rhodobacterales</taxon>
        <taxon>Roseobacteraceae</taxon>
        <taxon>Thalassovita</taxon>
    </lineage>
</organism>
<sequence>MLLCYVFVSYGPNPTLRPESYLEGLPQTRALQAWVQERLPDQVCRYYCDYRRRVRSLSDLPRLRAVLTVAREVDAPVFIDDFSRVFARCETIEGAVALVEELRALGGRFYDLKRGKVFVDLTQGELGDLLKLALGRIGLEGVRKARGASGNAQTAKATQMSLRVRRIRADRVAEALLKLRDRLREEHGAVGLRQLAEAANLEGLRTSRGGMWSVSTVQRSLKRLEGGGRSE</sequence>
<evidence type="ECO:0000313" key="1">
    <source>
        <dbReference type="EMBL" id="SMO80502.1"/>
    </source>
</evidence>
<proteinExistence type="predicted"/>
<evidence type="ECO:0000313" key="2">
    <source>
        <dbReference type="Proteomes" id="UP000316030"/>
    </source>
</evidence>
<accession>A0A521E9R6</accession>
<name>A0A521E9R6_9RHOB</name>
<reference evidence="1 2" key="1">
    <citation type="submission" date="2017-05" db="EMBL/GenBank/DDBJ databases">
        <authorList>
            <person name="Varghese N."/>
            <person name="Submissions S."/>
        </authorList>
    </citation>
    <scope>NUCLEOTIDE SEQUENCE [LARGE SCALE GENOMIC DNA]</scope>
    <source>
        <strain evidence="1 2">DSM 29506</strain>
    </source>
</reference>
<dbReference type="AlphaFoldDB" id="A0A521E9R6"/>
<dbReference type="EMBL" id="FXTO01000015">
    <property type="protein sequence ID" value="SMO80502.1"/>
    <property type="molecule type" value="Genomic_DNA"/>
</dbReference>
<evidence type="ECO:0008006" key="3">
    <source>
        <dbReference type="Google" id="ProtNLM"/>
    </source>
</evidence>
<dbReference type="Proteomes" id="UP000316030">
    <property type="component" value="Unassembled WGS sequence"/>
</dbReference>
<keyword evidence="2" id="KW-1185">Reference proteome</keyword>
<gene>
    <name evidence="1" type="ORF">SAMN06265173_11527</name>
</gene>